<reference evidence="2 3" key="1">
    <citation type="submission" date="2023-01" db="EMBL/GenBank/DDBJ databases">
        <authorList>
            <person name="Lee S.H."/>
            <person name="Jung H.S."/>
            <person name="Yun J.U."/>
        </authorList>
    </citation>
    <scope>NUCLEOTIDE SEQUENCE [LARGE SCALE GENOMIC DNA]</scope>
    <source>
        <strain evidence="2 3">CBA3646</strain>
    </source>
</reference>
<proteinExistence type="predicted"/>
<protein>
    <recommendedName>
        <fullName evidence="4">ABC-2 family transporter protein</fullName>
    </recommendedName>
</protein>
<gene>
    <name evidence="2" type="ORF">O6R05_05165</name>
</gene>
<feature type="transmembrane region" description="Helical" evidence="1">
    <location>
        <begin position="96"/>
        <end position="120"/>
    </location>
</feature>
<dbReference type="RefSeq" id="WP_271190933.1">
    <property type="nucleotide sequence ID" value="NZ_CP115667.1"/>
</dbReference>
<evidence type="ECO:0000313" key="3">
    <source>
        <dbReference type="Proteomes" id="UP001210339"/>
    </source>
</evidence>
<keyword evidence="1" id="KW-0472">Membrane</keyword>
<accession>A0ABY7QRH9</accession>
<feature type="transmembrane region" description="Helical" evidence="1">
    <location>
        <begin position="178"/>
        <end position="198"/>
    </location>
</feature>
<feature type="transmembrane region" description="Helical" evidence="1">
    <location>
        <begin position="154"/>
        <end position="172"/>
    </location>
</feature>
<feature type="transmembrane region" description="Helical" evidence="1">
    <location>
        <begin position="12"/>
        <end position="30"/>
    </location>
</feature>
<dbReference type="Proteomes" id="UP001210339">
    <property type="component" value="Chromosome"/>
</dbReference>
<keyword evidence="1" id="KW-0812">Transmembrane</keyword>
<keyword evidence="1" id="KW-1133">Transmembrane helix</keyword>
<evidence type="ECO:0008006" key="4">
    <source>
        <dbReference type="Google" id="ProtNLM"/>
    </source>
</evidence>
<keyword evidence="3" id="KW-1185">Reference proteome</keyword>
<evidence type="ECO:0000256" key="1">
    <source>
        <dbReference type="SAM" id="Phobius"/>
    </source>
</evidence>
<sequence length="253" mass="29721">MLIKELKKIRKLISVKFLTYLNLLMLSMFIFKESNKTNFFDFYFNTSLDLYNVILFFNILTYVIIGEILSEEYKKGPLDYQVIKYKNIVKVISNKLLATFIFVLIFLSFDILIIFCFGIQKNLEPYQIFDASGLVILNDSIVLNSWLRFGLYNIDLLFGIAMTVILSGLVATFSNNKITSILGSFIANMFLTYPIPGLSNTRSIIFYRVPIINVYLEIYDYIKYFQTYFSIYIFDLLIGLIIIILLWRKKYEL</sequence>
<dbReference type="EMBL" id="CP115667">
    <property type="protein sequence ID" value="WBW49401.1"/>
    <property type="molecule type" value="Genomic_DNA"/>
</dbReference>
<feature type="transmembrane region" description="Helical" evidence="1">
    <location>
        <begin position="228"/>
        <end position="247"/>
    </location>
</feature>
<name>A0ABY7QRH9_9FIRM</name>
<feature type="transmembrane region" description="Helical" evidence="1">
    <location>
        <begin position="50"/>
        <end position="69"/>
    </location>
</feature>
<evidence type="ECO:0000313" key="2">
    <source>
        <dbReference type="EMBL" id="WBW49401.1"/>
    </source>
</evidence>
<organism evidence="2 3">
    <name type="scientific">Peptoniphilus equinus</name>
    <dbReference type="NCBI Taxonomy" id="3016343"/>
    <lineage>
        <taxon>Bacteria</taxon>
        <taxon>Bacillati</taxon>
        <taxon>Bacillota</taxon>
        <taxon>Tissierellia</taxon>
        <taxon>Tissierellales</taxon>
        <taxon>Peptoniphilaceae</taxon>
        <taxon>Peptoniphilus</taxon>
    </lineage>
</organism>